<dbReference type="GO" id="GO:0006139">
    <property type="term" value="P:nucleobase-containing compound metabolic process"/>
    <property type="evidence" value="ECO:0007669"/>
    <property type="project" value="UniProtKB-ARBA"/>
</dbReference>
<evidence type="ECO:0000313" key="2">
    <source>
        <dbReference type="Proteomes" id="UP000620124"/>
    </source>
</evidence>
<dbReference type="InterPro" id="IPR016193">
    <property type="entry name" value="Cytidine_deaminase-like"/>
</dbReference>
<dbReference type="AlphaFoldDB" id="A0A8H6YTY5"/>
<dbReference type="SUPFAM" id="SSF53927">
    <property type="entry name" value="Cytidine deaminase-like"/>
    <property type="match status" value="1"/>
</dbReference>
<comment type="caution">
    <text evidence="1">The sequence shown here is derived from an EMBL/GenBank/DDBJ whole genome shotgun (WGS) entry which is preliminary data.</text>
</comment>
<gene>
    <name evidence="1" type="ORF">MVEN_00387700</name>
</gene>
<accession>A0A8H6YTY5</accession>
<keyword evidence="2" id="KW-1185">Reference proteome</keyword>
<dbReference type="GO" id="GO:0003824">
    <property type="term" value="F:catalytic activity"/>
    <property type="evidence" value="ECO:0007669"/>
    <property type="project" value="InterPro"/>
</dbReference>
<dbReference type="EMBL" id="JACAZI010000003">
    <property type="protein sequence ID" value="KAF7365162.1"/>
    <property type="molecule type" value="Genomic_DNA"/>
</dbReference>
<dbReference type="OrthoDB" id="2882164at2759"/>
<sequence length="102" mass="11729">MCITIPLLYKMKRARLLDSTLFTLNRPCPVCRKGLRQSEEDGFVKLSSRVVASDAGHWKMNVFNPETRQQINLPIQVKIGNGPDQAHRPFWTRAGNFSVFPW</sequence>
<reference evidence="1" key="1">
    <citation type="submission" date="2020-05" db="EMBL/GenBank/DDBJ databases">
        <title>Mycena genomes resolve the evolution of fungal bioluminescence.</title>
        <authorList>
            <person name="Tsai I.J."/>
        </authorList>
    </citation>
    <scope>NUCLEOTIDE SEQUENCE</scope>
    <source>
        <strain evidence="1">CCC161011</strain>
    </source>
</reference>
<name>A0A8H6YTY5_9AGAR</name>
<protein>
    <submittedName>
        <fullName evidence="1">Uncharacterized protein</fullName>
    </submittedName>
</protein>
<proteinExistence type="predicted"/>
<evidence type="ECO:0000313" key="1">
    <source>
        <dbReference type="EMBL" id="KAF7365162.1"/>
    </source>
</evidence>
<dbReference type="Proteomes" id="UP000620124">
    <property type="component" value="Unassembled WGS sequence"/>
</dbReference>
<organism evidence="1 2">
    <name type="scientific">Mycena venus</name>
    <dbReference type="NCBI Taxonomy" id="2733690"/>
    <lineage>
        <taxon>Eukaryota</taxon>
        <taxon>Fungi</taxon>
        <taxon>Dikarya</taxon>
        <taxon>Basidiomycota</taxon>
        <taxon>Agaricomycotina</taxon>
        <taxon>Agaricomycetes</taxon>
        <taxon>Agaricomycetidae</taxon>
        <taxon>Agaricales</taxon>
        <taxon>Marasmiineae</taxon>
        <taxon>Mycenaceae</taxon>
        <taxon>Mycena</taxon>
    </lineage>
</organism>